<name>A0AAE7R5W0_9HYPH</name>
<dbReference type="RefSeq" id="WP_065698731.1">
    <property type="nucleotide sequence ID" value="NZ_CP049207.1"/>
</dbReference>
<organism evidence="2 3">
    <name type="scientific">Agrobacterium rubi</name>
    <dbReference type="NCBI Taxonomy" id="28099"/>
    <lineage>
        <taxon>Bacteria</taxon>
        <taxon>Pseudomonadati</taxon>
        <taxon>Pseudomonadota</taxon>
        <taxon>Alphaproteobacteria</taxon>
        <taxon>Hyphomicrobiales</taxon>
        <taxon>Rhizobiaceae</taxon>
        <taxon>Rhizobium/Agrobacterium group</taxon>
        <taxon>Agrobacterium</taxon>
    </lineage>
</organism>
<evidence type="ECO:0000313" key="1">
    <source>
        <dbReference type="EMBL" id="NTF37508.1"/>
    </source>
</evidence>
<evidence type="ECO:0000313" key="3">
    <source>
        <dbReference type="Proteomes" id="UP000663912"/>
    </source>
</evidence>
<dbReference type="Proteomes" id="UP000663912">
    <property type="component" value="Chromosome 2"/>
</dbReference>
<sequence>MVGDTSAALFVATEQYHFDLRGKKSFRHELIGDGSGESGWKFIDFATMSKLIVPVCLSDDPDLENILSRQQVLDQFRSGKSVLRIAGPVQQPVEVAPLFNDRNVTIENILKVADPRRMSADLEGRGAPRLEFWTGDTVCRATAMGPEDELNAQRIIYLQDDNHAMVFTIILEENPRSFWQKLFRKPSTGTWRMSFKGRRFHDDVDGDWEVFEPEPVFEATRAFPERYYSLLATGWNALLDGISNYDQASILIAPDEVRRLLALPVVEPYDNFYGDTAGFCVGQVHCAFRQEGASYEHKPQPAMLRVDREYVHPDGRDLIESYFFAIYLQFDGKERVFISYKHDQDSEDGRLPLSFLGGHHLDLAVMAFNVARRRLDEANRQLLEHSIPPDWYDGFAIRHWKEKGVIKKLSKNWKN</sequence>
<evidence type="ECO:0000313" key="2">
    <source>
        <dbReference type="EMBL" id="QTG02445.1"/>
    </source>
</evidence>
<dbReference type="AlphaFoldDB" id="A0AAE7R5W0"/>
<protein>
    <submittedName>
        <fullName evidence="2">Uncharacterized protein</fullName>
    </submittedName>
</protein>
<gene>
    <name evidence="1" type="ORF">G6L72_12405</name>
    <name evidence="2" type="ORF">G6M88_18780</name>
</gene>
<accession>A0AAE7R5W0</accession>
<reference evidence="1 4" key="1">
    <citation type="journal article" date="2020" name="Science">
        <title>Unexpected conservation and global transmission of agrobacterial virulence plasmids.</title>
        <authorList>
            <person name="Weisberg A.J."/>
            <person name="Davis E.W. 2nd"/>
            <person name="Tabima J."/>
            <person name="Belcher M.S."/>
            <person name="Miller M."/>
            <person name="Kuo C.H."/>
            <person name="Loper J.E."/>
            <person name="Grunwald N.J."/>
            <person name="Putnam M.L."/>
            <person name="Chang J.H."/>
        </authorList>
    </citation>
    <scope>NUCLEOTIDE SEQUENCE [LARGE SCALE GENOMIC DNA]</scope>
    <source>
        <strain evidence="1 4">A19/93</strain>
    </source>
</reference>
<evidence type="ECO:0000313" key="4">
    <source>
        <dbReference type="Proteomes" id="UP000822331"/>
    </source>
</evidence>
<dbReference type="EMBL" id="JAAMCP010000006">
    <property type="protein sequence ID" value="NTF37508.1"/>
    <property type="molecule type" value="Genomic_DNA"/>
</dbReference>
<dbReference type="Proteomes" id="UP000822331">
    <property type="component" value="Unassembled WGS sequence"/>
</dbReference>
<reference evidence="2" key="2">
    <citation type="submission" date="2020-02" db="EMBL/GenBank/DDBJ databases">
        <title>Unexpected conservation and global transmission of agrobacterial virulence plasmids.</title>
        <authorList>
            <person name="Weisberg A.J."/>
            <person name="Davis E.W. II"/>
            <person name="Tabima J.R."/>
            <person name="Belcher M.S."/>
            <person name="Miller M."/>
            <person name="Kuo C.-H."/>
            <person name="Loper J.E."/>
            <person name="Grunwald N.J."/>
            <person name="Putnam M.L."/>
            <person name="Chang J.H."/>
        </authorList>
    </citation>
    <scope>NUCLEOTIDE SEQUENCE</scope>
    <source>
        <strain evidence="2">W2/73</strain>
    </source>
</reference>
<proteinExistence type="predicted"/>
<keyword evidence="4" id="KW-1185">Reference proteome</keyword>
<dbReference type="EMBL" id="CP049207">
    <property type="protein sequence ID" value="QTG02445.1"/>
    <property type="molecule type" value="Genomic_DNA"/>
</dbReference>
<dbReference type="KEGG" id="arui:G6M88_18780"/>